<feature type="region of interest" description="Disordered" evidence="5">
    <location>
        <begin position="590"/>
        <end position="615"/>
    </location>
</feature>
<feature type="compositionally biased region" description="Low complexity" evidence="5">
    <location>
        <begin position="598"/>
        <end position="608"/>
    </location>
</feature>
<evidence type="ECO:0000256" key="4">
    <source>
        <dbReference type="SAM" id="Coils"/>
    </source>
</evidence>
<name>A0A1X2GTA0_9FUNG</name>
<sequence>MSTIPPMTASAPVTPLSTTPHPQGSQPQPSPEQGMLDVGSALMKRSESTTSVHSYGSLIADSSITKHAYSPLDHHHRPEKSPSQLHTLSPSSDAKSLLDAIATLTVQPRPAPFYTTTMIPNSTNPCFPIDLTSTTHWYEGVQSCFTVQVWARHSIPESPVLAVSSLDSHHHPTDDPSYAFCLLIEWVVDINELTYIGKSLEDVHNWPPNTLLFELQQGFYTSPDVAVIVLGSSNPFIRRGLPLMDAVQSPRTKRSYTYHHIMQLNTLKACVFDAQCAVHEVQANINDLLDTNAVRMQLMRERSQKETRLKELEKQAQDKKAHLDLAHDKVHQLRKRLQSRRCEINATRQRFSQEQKDLDNNERLLSKNTRMYHDTQVDLNLRQKELIADLFSIYPIEQSFDDFQQFRIRGLYLPNSVYAGCDEEVVATALGFTAHLVSMLAYYLAIPLRYPIDPMGSRASIHDPVSMIHGSRTFPLYSKGVDKYRFEFGVFLLNKNIEQMMNAYGLIVLDLRHTLPNIHCFIQAVLTTSVDSGPTSLSMLSISSFAQGRDRPSIDFTRLNDTKEHDGHDHHAPGEHHLTLKQRPMSATSTILAPRPSPTVSTQSSTTPQKKLAGSPSHVYAVHLPTQVSAAPAVLDAVTTSSCQQPHPYTFIE</sequence>
<dbReference type="InterPro" id="IPR018791">
    <property type="entry name" value="UV_resistance/autophagy_Atg14"/>
</dbReference>
<dbReference type="Pfam" id="PF10186">
    <property type="entry name" value="ATG14"/>
    <property type="match status" value="1"/>
</dbReference>
<organism evidence="6 7">
    <name type="scientific">Hesseltinella vesiculosa</name>
    <dbReference type="NCBI Taxonomy" id="101127"/>
    <lineage>
        <taxon>Eukaryota</taxon>
        <taxon>Fungi</taxon>
        <taxon>Fungi incertae sedis</taxon>
        <taxon>Mucoromycota</taxon>
        <taxon>Mucoromycotina</taxon>
        <taxon>Mucoromycetes</taxon>
        <taxon>Mucorales</taxon>
        <taxon>Cunninghamellaceae</taxon>
        <taxon>Hesseltinella</taxon>
    </lineage>
</organism>
<evidence type="ECO:0000313" key="6">
    <source>
        <dbReference type="EMBL" id="ORX60724.1"/>
    </source>
</evidence>
<dbReference type="AlphaFoldDB" id="A0A1X2GTA0"/>
<dbReference type="Proteomes" id="UP000242146">
    <property type="component" value="Unassembled WGS sequence"/>
</dbReference>
<gene>
    <name evidence="6" type="ORF">DM01DRAFT_1332846</name>
</gene>
<dbReference type="PANTHER" id="PTHR15157:SF5">
    <property type="entry name" value="UV RADIATION RESISTANCE-ASSOCIATED GENE PROTEIN"/>
    <property type="match status" value="1"/>
</dbReference>
<keyword evidence="3 4" id="KW-0175">Coiled coil</keyword>
<evidence type="ECO:0000256" key="1">
    <source>
        <dbReference type="ARBA" id="ARBA00009574"/>
    </source>
</evidence>
<feature type="compositionally biased region" description="Low complexity" evidence="5">
    <location>
        <begin position="22"/>
        <end position="34"/>
    </location>
</feature>
<dbReference type="PANTHER" id="PTHR15157">
    <property type="entry name" value="UV RADIATION RESISTANCE-ASSOCIATED GENE PROTEIN"/>
    <property type="match status" value="1"/>
</dbReference>
<feature type="region of interest" description="Disordered" evidence="5">
    <location>
        <begin position="1"/>
        <end position="47"/>
    </location>
</feature>
<dbReference type="GO" id="GO:0005768">
    <property type="term" value="C:endosome"/>
    <property type="evidence" value="ECO:0007669"/>
    <property type="project" value="TreeGrafter"/>
</dbReference>
<protein>
    <recommendedName>
        <fullName evidence="2">Autophagy-related protein 14</fullName>
    </recommendedName>
</protein>
<evidence type="ECO:0000256" key="5">
    <source>
        <dbReference type="SAM" id="MobiDB-lite"/>
    </source>
</evidence>
<dbReference type="GO" id="GO:0000149">
    <property type="term" value="F:SNARE binding"/>
    <property type="evidence" value="ECO:0007669"/>
    <property type="project" value="TreeGrafter"/>
</dbReference>
<accession>A0A1X2GTA0</accession>
<dbReference type="GO" id="GO:0000323">
    <property type="term" value="C:lytic vacuole"/>
    <property type="evidence" value="ECO:0007669"/>
    <property type="project" value="TreeGrafter"/>
</dbReference>
<dbReference type="OrthoDB" id="72772at2759"/>
<feature type="compositionally biased region" description="Polar residues" evidence="5">
    <location>
        <begin position="81"/>
        <end position="91"/>
    </location>
</feature>
<feature type="coiled-coil region" evidence="4">
    <location>
        <begin position="295"/>
        <end position="329"/>
    </location>
</feature>
<proteinExistence type="inferred from homology"/>
<dbReference type="GO" id="GO:0035493">
    <property type="term" value="P:SNARE complex assembly"/>
    <property type="evidence" value="ECO:0007669"/>
    <property type="project" value="TreeGrafter"/>
</dbReference>
<comment type="caution">
    <text evidence="6">The sequence shown here is derived from an EMBL/GenBank/DDBJ whole genome shotgun (WGS) entry which is preliminary data.</text>
</comment>
<dbReference type="GO" id="GO:0032991">
    <property type="term" value="C:protein-containing complex"/>
    <property type="evidence" value="ECO:0007669"/>
    <property type="project" value="UniProtKB-ARBA"/>
</dbReference>
<comment type="similarity">
    <text evidence="1">Belongs to the ATG14 family.</text>
</comment>
<keyword evidence="7" id="KW-1185">Reference proteome</keyword>
<evidence type="ECO:0000256" key="2">
    <source>
        <dbReference type="ARBA" id="ARBA00013807"/>
    </source>
</evidence>
<evidence type="ECO:0000256" key="3">
    <source>
        <dbReference type="ARBA" id="ARBA00023054"/>
    </source>
</evidence>
<evidence type="ECO:0000313" key="7">
    <source>
        <dbReference type="Proteomes" id="UP000242146"/>
    </source>
</evidence>
<dbReference type="STRING" id="101127.A0A1X2GTA0"/>
<dbReference type="EMBL" id="MCGT01000004">
    <property type="protein sequence ID" value="ORX60724.1"/>
    <property type="molecule type" value="Genomic_DNA"/>
</dbReference>
<feature type="region of interest" description="Disordered" evidence="5">
    <location>
        <begin position="70"/>
        <end position="91"/>
    </location>
</feature>
<reference evidence="6 7" key="1">
    <citation type="submission" date="2016-07" db="EMBL/GenBank/DDBJ databases">
        <title>Pervasive Adenine N6-methylation of Active Genes in Fungi.</title>
        <authorList>
            <consortium name="DOE Joint Genome Institute"/>
            <person name="Mondo S.J."/>
            <person name="Dannebaum R.O."/>
            <person name="Kuo R.C."/>
            <person name="Labutti K."/>
            <person name="Haridas S."/>
            <person name="Kuo A."/>
            <person name="Salamov A."/>
            <person name="Ahrendt S.R."/>
            <person name="Lipzen A."/>
            <person name="Sullivan W."/>
            <person name="Andreopoulos W.B."/>
            <person name="Clum A."/>
            <person name="Lindquist E."/>
            <person name="Daum C."/>
            <person name="Ramamoorthy G.K."/>
            <person name="Gryganskyi A."/>
            <person name="Culley D."/>
            <person name="Magnuson J.K."/>
            <person name="James T.Y."/>
            <person name="O'Malley M.A."/>
            <person name="Stajich J.E."/>
            <person name="Spatafora J.W."/>
            <person name="Visel A."/>
            <person name="Grigoriev I.V."/>
        </authorList>
    </citation>
    <scope>NUCLEOTIDE SEQUENCE [LARGE SCALE GENOMIC DNA]</scope>
    <source>
        <strain evidence="6 7">NRRL 3301</strain>
    </source>
</reference>